<feature type="transmembrane region" description="Helical" evidence="7">
    <location>
        <begin position="310"/>
        <end position="330"/>
    </location>
</feature>
<dbReference type="SUPFAM" id="SSF144091">
    <property type="entry name" value="Rhomboid-like"/>
    <property type="match status" value="1"/>
</dbReference>
<keyword evidence="3 7" id="KW-0812">Transmembrane</keyword>
<evidence type="ECO:0000256" key="2">
    <source>
        <dbReference type="ARBA" id="ARBA00009045"/>
    </source>
</evidence>
<dbReference type="InterPro" id="IPR050925">
    <property type="entry name" value="Rhomboid_protease_S54"/>
</dbReference>
<reference evidence="9" key="1">
    <citation type="submission" date="2022-01" db="EMBL/GenBank/DDBJ databases">
        <authorList>
            <person name="Jo J.-H."/>
            <person name="Im W.-T."/>
        </authorList>
    </citation>
    <scope>NUCLEOTIDE SEQUENCE</scope>
    <source>
        <strain evidence="9">XY25</strain>
    </source>
</reference>
<organism evidence="9 10">
    <name type="scientific">Dechloromonas hankyongensis</name>
    <dbReference type="NCBI Taxonomy" id="2908002"/>
    <lineage>
        <taxon>Bacteria</taxon>
        <taxon>Pseudomonadati</taxon>
        <taxon>Pseudomonadota</taxon>
        <taxon>Betaproteobacteria</taxon>
        <taxon>Rhodocyclales</taxon>
        <taxon>Azonexaceae</taxon>
        <taxon>Dechloromonas</taxon>
    </lineage>
</organism>
<keyword evidence="6 7" id="KW-0472">Membrane</keyword>
<dbReference type="Proteomes" id="UP001165384">
    <property type="component" value="Unassembled WGS sequence"/>
</dbReference>
<dbReference type="InterPro" id="IPR035952">
    <property type="entry name" value="Rhomboid-like_sf"/>
</dbReference>
<evidence type="ECO:0000259" key="8">
    <source>
        <dbReference type="Pfam" id="PF01694"/>
    </source>
</evidence>
<keyword evidence="9" id="KW-0645">Protease</keyword>
<comment type="caution">
    <text evidence="9">The sequence shown here is derived from an EMBL/GenBank/DDBJ whole genome shotgun (WGS) entry which is preliminary data.</text>
</comment>
<feature type="transmembrane region" description="Helical" evidence="7">
    <location>
        <begin position="283"/>
        <end position="304"/>
    </location>
</feature>
<feature type="domain" description="Peptidase S54 rhomboid" evidence="8">
    <location>
        <begin position="243"/>
        <end position="382"/>
    </location>
</feature>
<feature type="transmembrane region" description="Helical" evidence="7">
    <location>
        <begin position="245"/>
        <end position="271"/>
    </location>
</feature>
<dbReference type="Gene3D" id="1.20.1540.10">
    <property type="entry name" value="Rhomboid-like"/>
    <property type="match status" value="1"/>
</dbReference>
<evidence type="ECO:0000313" key="10">
    <source>
        <dbReference type="Proteomes" id="UP001165384"/>
    </source>
</evidence>
<dbReference type="GO" id="GO:0008233">
    <property type="term" value="F:peptidase activity"/>
    <property type="evidence" value="ECO:0007669"/>
    <property type="project" value="UniProtKB-KW"/>
</dbReference>
<comment type="subcellular location">
    <subcellularLocation>
        <location evidence="1">Membrane</location>
        <topology evidence="1">Multi-pass membrane protein</topology>
    </subcellularLocation>
</comment>
<name>A0ABS9JYT4_9RHOO</name>
<proteinExistence type="inferred from homology"/>
<evidence type="ECO:0000256" key="1">
    <source>
        <dbReference type="ARBA" id="ARBA00004141"/>
    </source>
</evidence>
<dbReference type="InterPro" id="IPR022764">
    <property type="entry name" value="Peptidase_S54_rhomboid_dom"/>
</dbReference>
<sequence>MNETLPAQDFHASSTSYHAKSRRWLWWSAPLSIPYLAYTSKGSPASQLVTAAIVLGVFALIDFFLRRSLGNGKALVILDDQGIRSPLLPGREKQIAWPDIVGMSLTKDPSAKQIQFELAETPERKDRRKFWNGVNEARPALPLASFDAATQAALLQAIQRRLAERASPLAGQASEISRELSQENEFQETLKALAPTPWLTWLLVAGNVAIWLVTLGLGGGLAHSAPDKLLTWGGNAASAVQQGEWWRLLSATFLHSGLMHVAMNMIGLVAAGVSVERIYGQRLYAIIYLGAGLMGSALSLHFSAQKAVSVGASGAVFGVTGALLVAVLQHRDKLPKAFSKQTSSSLGIFIIYALLQGFSKPGIDNAAHIGGLLGGCLLAWVLPEKFDLAHFTLTYRRRAMLAIVLALGGTATVAAFAPHAPIDLKKAMASRENFAQAMDSFNRIVQTIQHEQKKFSEKELDERAKTIYVPAFRQTMVQFDQVVLFADDPRQPLLKDMRRTSELMLELLEMPEIAQPGSDKLQPADPARVAAIEAELQEISARVVKLTATLKKSAAPR</sequence>
<evidence type="ECO:0000256" key="7">
    <source>
        <dbReference type="SAM" id="Phobius"/>
    </source>
</evidence>
<evidence type="ECO:0000256" key="3">
    <source>
        <dbReference type="ARBA" id="ARBA00022692"/>
    </source>
</evidence>
<feature type="transmembrane region" description="Helical" evidence="7">
    <location>
        <begin position="399"/>
        <end position="417"/>
    </location>
</feature>
<protein>
    <submittedName>
        <fullName evidence="9">Rhomboid family intramembrane serine protease</fullName>
    </submittedName>
</protein>
<dbReference type="RefSeq" id="WP_275707629.1">
    <property type="nucleotide sequence ID" value="NZ_JAKLTN010000001.1"/>
</dbReference>
<evidence type="ECO:0000313" key="9">
    <source>
        <dbReference type="EMBL" id="MCG2576074.1"/>
    </source>
</evidence>
<evidence type="ECO:0000256" key="4">
    <source>
        <dbReference type="ARBA" id="ARBA00022801"/>
    </source>
</evidence>
<feature type="transmembrane region" description="Helical" evidence="7">
    <location>
        <begin position="45"/>
        <end position="65"/>
    </location>
</feature>
<dbReference type="PANTHER" id="PTHR43731">
    <property type="entry name" value="RHOMBOID PROTEASE"/>
    <property type="match status" value="1"/>
</dbReference>
<dbReference type="PANTHER" id="PTHR43731:SF14">
    <property type="entry name" value="PRESENILIN-ASSOCIATED RHOMBOID-LIKE PROTEIN, MITOCHONDRIAL"/>
    <property type="match status" value="1"/>
</dbReference>
<evidence type="ECO:0000256" key="6">
    <source>
        <dbReference type="ARBA" id="ARBA00023136"/>
    </source>
</evidence>
<keyword evidence="4" id="KW-0378">Hydrolase</keyword>
<keyword evidence="10" id="KW-1185">Reference proteome</keyword>
<dbReference type="EMBL" id="JAKLTN010000001">
    <property type="protein sequence ID" value="MCG2576074.1"/>
    <property type="molecule type" value="Genomic_DNA"/>
</dbReference>
<evidence type="ECO:0000256" key="5">
    <source>
        <dbReference type="ARBA" id="ARBA00022989"/>
    </source>
</evidence>
<keyword evidence="5 7" id="KW-1133">Transmembrane helix</keyword>
<comment type="similarity">
    <text evidence="2">Belongs to the peptidase S54 family.</text>
</comment>
<gene>
    <name evidence="9" type="ORF">LZ012_03585</name>
</gene>
<feature type="transmembrane region" description="Helical" evidence="7">
    <location>
        <begin position="198"/>
        <end position="225"/>
    </location>
</feature>
<dbReference type="Pfam" id="PF01694">
    <property type="entry name" value="Rhomboid"/>
    <property type="match status" value="1"/>
</dbReference>
<dbReference type="GO" id="GO:0006508">
    <property type="term" value="P:proteolysis"/>
    <property type="evidence" value="ECO:0007669"/>
    <property type="project" value="UniProtKB-KW"/>
</dbReference>
<accession>A0ABS9JYT4</accession>